<evidence type="ECO:0000313" key="2">
    <source>
        <dbReference type="Proteomes" id="UP000007820"/>
    </source>
</evidence>
<name>F9D2S4_PREDD</name>
<comment type="caution">
    <text evidence="1">The sequence shown here is derived from an EMBL/GenBank/DDBJ whole genome shotgun (WGS) entry which is preliminary data.</text>
</comment>
<dbReference type="Proteomes" id="UP000007820">
    <property type="component" value="Unassembled WGS sequence"/>
</dbReference>
<dbReference type="AlphaFoldDB" id="F9D2S4"/>
<evidence type="ECO:0000313" key="1">
    <source>
        <dbReference type="EMBL" id="EGQ15391.1"/>
    </source>
</evidence>
<gene>
    <name evidence="1" type="ORF">HMPREF9136_1152</name>
</gene>
<organism evidence="1 2">
    <name type="scientific">Prevotella dentalis (strain ATCC 49559 / DSM 3688 / JCM 13448 / NCTC 12043 / ES 2772)</name>
    <name type="common">Mitsuokella dentalis</name>
    <dbReference type="NCBI Taxonomy" id="908937"/>
    <lineage>
        <taxon>Bacteria</taxon>
        <taxon>Pseudomonadati</taxon>
        <taxon>Bacteroidota</taxon>
        <taxon>Bacteroidia</taxon>
        <taxon>Bacteroidales</taxon>
        <taxon>Prevotellaceae</taxon>
        <taxon>Prevotella</taxon>
    </lineage>
</organism>
<dbReference type="EMBL" id="AFPW01000015">
    <property type="protein sequence ID" value="EGQ15391.1"/>
    <property type="molecule type" value="Genomic_DNA"/>
</dbReference>
<accession>F9D2S4</accession>
<reference evidence="1 2" key="1">
    <citation type="submission" date="2011-04" db="EMBL/GenBank/DDBJ databases">
        <authorList>
            <person name="Muzny D."/>
            <person name="Qin X."/>
            <person name="Deng J."/>
            <person name="Jiang H."/>
            <person name="Liu Y."/>
            <person name="Qu J."/>
            <person name="Song X.-Z."/>
            <person name="Zhang L."/>
            <person name="Thornton R."/>
            <person name="Coyle M."/>
            <person name="Francisco L."/>
            <person name="Jackson L."/>
            <person name="Javaid M."/>
            <person name="Korchina V."/>
            <person name="Kovar C."/>
            <person name="Mata R."/>
            <person name="Mathew T."/>
            <person name="Ngo R."/>
            <person name="Nguyen L."/>
            <person name="Nguyen N."/>
            <person name="Okwuonu G."/>
            <person name="Ongeri F."/>
            <person name="Pham C."/>
            <person name="Simmons D."/>
            <person name="Wilczek-Boney K."/>
            <person name="Hale W."/>
            <person name="Jakkamsetti A."/>
            <person name="Pham P."/>
            <person name="Ruth R."/>
            <person name="San Lucas F."/>
            <person name="Warren J."/>
            <person name="Zhang J."/>
            <person name="Zhao Z."/>
            <person name="Zhou C."/>
            <person name="Zhu D."/>
            <person name="Lee S."/>
            <person name="Bess C."/>
            <person name="Blankenburg K."/>
            <person name="Forbes L."/>
            <person name="Fu Q."/>
            <person name="Gubbala S."/>
            <person name="Hirani K."/>
            <person name="Jayaseelan J.C."/>
            <person name="Lara F."/>
            <person name="Munidasa M."/>
            <person name="Palculict T."/>
            <person name="Patil S."/>
            <person name="Pu L.-L."/>
            <person name="Saada N."/>
            <person name="Tang L."/>
            <person name="Weissenberger G."/>
            <person name="Zhu Y."/>
            <person name="Hemphill L."/>
            <person name="Shang Y."/>
            <person name="Youmans B."/>
            <person name="Ayvaz T."/>
            <person name="Ross M."/>
            <person name="Santibanez J."/>
            <person name="Aqrawi P."/>
            <person name="Gross S."/>
            <person name="Joshi V."/>
            <person name="Fowler G."/>
            <person name="Nazareth L."/>
            <person name="Reid J."/>
            <person name="Worley K."/>
            <person name="Petrosino J."/>
            <person name="Highlander S."/>
            <person name="Gibbs R."/>
        </authorList>
    </citation>
    <scope>NUCLEOTIDE SEQUENCE [LARGE SCALE GENOMIC DNA]</scope>
    <source>
        <strain evidence="1 2">DSM 3688</strain>
    </source>
</reference>
<proteinExistence type="predicted"/>
<protein>
    <submittedName>
        <fullName evidence="1">Uncharacterized protein</fullName>
    </submittedName>
</protein>
<sequence>MAHDNNFLIIARNLVDLAAKLLRNIQNCATFEALLCKILVYSVFFKVV</sequence>